<dbReference type="GO" id="GO:0005829">
    <property type="term" value="C:cytosol"/>
    <property type="evidence" value="ECO:0007669"/>
    <property type="project" value="TreeGrafter"/>
</dbReference>
<evidence type="ECO:0000256" key="4">
    <source>
        <dbReference type="SAM" id="Phobius"/>
    </source>
</evidence>
<dbReference type="Gene3D" id="3.40.50.300">
    <property type="entry name" value="P-loop containing nucleotide triphosphate hydrolases"/>
    <property type="match status" value="1"/>
</dbReference>
<sequence length="509" mass="59188">MFTLPIQYVEHQSVPSSVIEELELIDSKDVPIYHRVFPPCDLVKELASYYTTDTTFLTQSSQVHQSYSGVQREFLTYWKQLKENKEFKLTYQYLESSWVSSFNESPAFLFMISMYFVTSPLLFVLTPLLLLLLPFVLLARNGLPMNWSNYLVMFQLYSVKHPLFAMANFKQSTSQTNLLGGLAFFCVQLYVNVYTLYNFYKNLTHVHRVMNAAKVYAKDTLKRMDELQRRIQPLSSYQSFFQDLVKKDLLLRSYLDRWSIPSHLWYCGSNRAFFYEMYHKEELTKLIEYTIGFNEYLDCMQSLKKRKTCTFGDKTTFRKAYYPIKGAIKNSYTLNNMVVTGPNASGKTTFLKMTLINVLLSQQFGCGFYKSATIRPYDTFACYVNIPDTCGRDSLFQAEARRCKEIIEADKSKRTLCIFDELFSGTNPEEAIATGSSMLRYLLKYDTFDFLLTTHFVELCKEMKELPMKQMIGYTLKPGISLVKGGIRVLEEMNFPSSIVSQAKDYADK</sequence>
<feature type="transmembrane region" description="Helical" evidence="4">
    <location>
        <begin position="107"/>
        <end position="138"/>
    </location>
</feature>
<keyword evidence="2" id="KW-0067">ATP-binding</keyword>
<dbReference type="GO" id="GO:0030983">
    <property type="term" value="F:mismatched DNA binding"/>
    <property type="evidence" value="ECO:0007669"/>
    <property type="project" value="InterPro"/>
</dbReference>
<keyword evidence="3" id="KW-0238">DNA-binding</keyword>
<evidence type="ECO:0000256" key="1">
    <source>
        <dbReference type="ARBA" id="ARBA00022741"/>
    </source>
</evidence>
<keyword evidence="4" id="KW-0472">Membrane</keyword>
<dbReference type="EMBL" id="MN740041">
    <property type="protein sequence ID" value="QHT85430.1"/>
    <property type="molecule type" value="Genomic_DNA"/>
</dbReference>
<dbReference type="PANTHER" id="PTHR11361:SF152">
    <property type="entry name" value="DNA MISMATCH REPAIR PROTEIN"/>
    <property type="match status" value="1"/>
</dbReference>
<dbReference type="InterPro" id="IPR000432">
    <property type="entry name" value="DNA_mismatch_repair_MutS_C"/>
</dbReference>
<dbReference type="SUPFAM" id="SSF52540">
    <property type="entry name" value="P-loop containing nucleoside triphosphate hydrolases"/>
    <property type="match status" value="1"/>
</dbReference>
<reference evidence="6" key="1">
    <citation type="journal article" date="2020" name="Nature">
        <title>Giant virus diversity and host interactions through global metagenomics.</title>
        <authorList>
            <person name="Schulz F."/>
            <person name="Roux S."/>
            <person name="Paez-Espino D."/>
            <person name="Jungbluth S."/>
            <person name="Walsh D.A."/>
            <person name="Denef V.J."/>
            <person name="McMahon K.D."/>
            <person name="Konstantinidis K.T."/>
            <person name="Eloe-Fadrosh E.A."/>
            <person name="Kyrpides N.C."/>
            <person name="Woyke T."/>
        </authorList>
    </citation>
    <scope>NUCLEOTIDE SEQUENCE</scope>
    <source>
        <strain evidence="6">GVMAG-M-3300023184-17</strain>
    </source>
</reference>
<dbReference type="PANTHER" id="PTHR11361">
    <property type="entry name" value="DNA MISMATCH REPAIR PROTEIN MUTS FAMILY MEMBER"/>
    <property type="match status" value="1"/>
</dbReference>
<dbReference type="GO" id="GO:0140664">
    <property type="term" value="F:ATP-dependent DNA damage sensor activity"/>
    <property type="evidence" value="ECO:0007669"/>
    <property type="project" value="InterPro"/>
</dbReference>
<feature type="transmembrane region" description="Helical" evidence="4">
    <location>
        <begin position="181"/>
        <end position="200"/>
    </location>
</feature>
<keyword evidence="4" id="KW-0812">Transmembrane</keyword>
<accession>A0A6C0HYG3</accession>
<organism evidence="6">
    <name type="scientific">viral metagenome</name>
    <dbReference type="NCBI Taxonomy" id="1070528"/>
    <lineage>
        <taxon>unclassified sequences</taxon>
        <taxon>metagenomes</taxon>
        <taxon>organismal metagenomes</taxon>
    </lineage>
</organism>
<evidence type="ECO:0000313" key="6">
    <source>
        <dbReference type="EMBL" id="QHT85430.1"/>
    </source>
</evidence>
<feature type="domain" description="DNA mismatch repair proteins mutS family" evidence="5">
    <location>
        <begin position="334"/>
        <end position="508"/>
    </location>
</feature>
<protein>
    <recommendedName>
        <fullName evidence="5">DNA mismatch repair proteins mutS family domain-containing protein</fullName>
    </recommendedName>
</protein>
<dbReference type="SMART" id="SM00534">
    <property type="entry name" value="MUTSac"/>
    <property type="match status" value="1"/>
</dbReference>
<evidence type="ECO:0000256" key="2">
    <source>
        <dbReference type="ARBA" id="ARBA00022840"/>
    </source>
</evidence>
<dbReference type="GO" id="GO:0005524">
    <property type="term" value="F:ATP binding"/>
    <property type="evidence" value="ECO:0007669"/>
    <property type="project" value="UniProtKB-KW"/>
</dbReference>
<evidence type="ECO:0000259" key="5">
    <source>
        <dbReference type="SMART" id="SM00534"/>
    </source>
</evidence>
<proteinExistence type="predicted"/>
<keyword evidence="4" id="KW-1133">Transmembrane helix</keyword>
<name>A0A6C0HYG3_9ZZZZ</name>
<keyword evidence="1" id="KW-0547">Nucleotide-binding</keyword>
<dbReference type="Pfam" id="PF00488">
    <property type="entry name" value="MutS_V"/>
    <property type="match status" value="1"/>
</dbReference>
<dbReference type="InterPro" id="IPR027417">
    <property type="entry name" value="P-loop_NTPase"/>
</dbReference>
<evidence type="ECO:0000256" key="3">
    <source>
        <dbReference type="ARBA" id="ARBA00023125"/>
    </source>
</evidence>
<dbReference type="GO" id="GO:0006298">
    <property type="term" value="P:mismatch repair"/>
    <property type="evidence" value="ECO:0007669"/>
    <property type="project" value="InterPro"/>
</dbReference>
<dbReference type="InterPro" id="IPR045076">
    <property type="entry name" value="MutS"/>
</dbReference>
<dbReference type="AlphaFoldDB" id="A0A6C0HYG3"/>